<reference evidence="2" key="1">
    <citation type="submission" date="2020-12" db="EMBL/GenBank/DDBJ databases">
        <title>Metabolic potential, ecology and presence of endohyphal bacteria is reflected in genomic diversity of Mucoromycotina.</title>
        <authorList>
            <person name="Muszewska A."/>
            <person name="Okrasinska A."/>
            <person name="Steczkiewicz K."/>
            <person name="Drgas O."/>
            <person name="Orlowska M."/>
            <person name="Perlinska-Lenart U."/>
            <person name="Aleksandrzak-Piekarczyk T."/>
            <person name="Szatraj K."/>
            <person name="Zielenkiewicz U."/>
            <person name="Pilsyk S."/>
            <person name="Malc E."/>
            <person name="Mieczkowski P."/>
            <person name="Kruszewska J.S."/>
            <person name="Biernat P."/>
            <person name="Pawlowska J."/>
        </authorList>
    </citation>
    <scope>NUCLEOTIDE SEQUENCE</scope>
    <source>
        <strain evidence="2">WA0000051536</strain>
    </source>
</reference>
<evidence type="ECO:0000256" key="1">
    <source>
        <dbReference type="SAM" id="MobiDB-lite"/>
    </source>
</evidence>
<feature type="region of interest" description="Disordered" evidence="1">
    <location>
        <begin position="69"/>
        <end position="94"/>
    </location>
</feature>
<keyword evidence="3" id="KW-1185">Reference proteome</keyword>
<dbReference type="EMBL" id="JAEPRA010000006">
    <property type="protein sequence ID" value="KAG2184357.1"/>
    <property type="molecule type" value="Genomic_DNA"/>
</dbReference>
<accession>A0A8H7UJT5</accession>
<proteinExistence type="predicted"/>
<protein>
    <submittedName>
        <fullName evidence="2">Uncharacterized protein</fullName>
    </submittedName>
</protein>
<gene>
    <name evidence="2" type="ORF">INT44_009372</name>
</gene>
<comment type="caution">
    <text evidence="2">The sequence shown here is derived from an EMBL/GenBank/DDBJ whole genome shotgun (WGS) entry which is preliminary data.</text>
</comment>
<dbReference type="AlphaFoldDB" id="A0A8H7UJT5"/>
<name>A0A8H7UJT5_9FUNG</name>
<organism evidence="2 3">
    <name type="scientific">Umbelopsis vinacea</name>
    <dbReference type="NCBI Taxonomy" id="44442"/>
    <lineage>
        <taxon>Eukaryota</taxon>
        <taxon>Fungi</taxon>
        <taxon>Fungi incertae sedis</taxon>
        <taxon>Mucoromycota</taxon>
        <taxon>Mucoromycotina</taxon>
        <taxon>Umbelopsidomycetes</taxon>
        <taxon>Umbelopsidales</taxon>
        <taxon>Umbelopsidaceae</taxon>
        <taxon>Umbelopsis</taxon>
    </lineage>
</organism>
<evidence type="ECO:0000313" key="2">
    <source>
        <dbReference type="EMBL" id="KAG2184357.1"/>
    </source>
</evidence>
<dbReference type="Proteomes" id="UP000612746">
    <property type="component" value="Unassembled WGS sequence"/>
</dbReference>
<evidence type="ECO:0000313" key="3">
    <source>
        <dbReference type="Proteomes" id="UP000612746"/>
    </source>
</evidence>
<sequence>MGQYIEPQEILLDENKSRLETNELAGQLQITALSAPPLSSPNFQTESARQDQQTLQDINMTLNNLLPKQKSLKDDTVLPPPPTPPTTWLEDLQEGDQELWELL</sequence>